<protein>
    <submittedName>
        <fullName evidence="1">Uncharacterized conserved protein YdgA, DUF945 family</fullName>
    </submittedName>
</protein>
<dbReference type="STRING" id="52560.SAMN04488082_1301"/>
<sequence>MKKFLLFLIVLALGAYAGAAYMLGGQAREQYFSAVKEYERYGFLSLSNQRYERGFFTSTAQTLVELKVPGTLTDSNDDEILRFVVGHVLHHGPLTGEGGNIFSKPGIMRITSTVEPLAAEGVGQTLFTRLPELAQTTSEVRVGFGGEVSGDVLIPAIDRDMDGEHVTWGGLALKGEYLPTTRALRGELAMPGLALKTADGNMELDALSSDFDMIEVLPFVYAGQATVGVSAMNITPAEGDAITVRDLRVSSNSSCDGALYHCSQVVGLESVDVGGTAYGPASCELTGRNIDAVALSEFQAGLRQLYHTMADTESEMFFDRVGELYAAFFAKMLTGTPELNMPHLRVATPMGDFTGAFSLKLLAPGAEAALNPLMLLQHLEAAAQMAVHEELLKGLLRIALENEQTEGDLDTLVQLRYAEQIEPLLARNLIVREDGIIKTQAMFASGKLTVNGQDMPIF</sequence>
<evidence type="ECO:0000313" key="2">
    <source>
        <dbReference type="Proteomes" id="UP000198635"/>
    </source>
</evidence>
<dbReference type="Pfam" id="PF06097">
    <property type="entry name" value="DUF945"/>
    <property type="match status" value="1"/>
</dbReference>
<dbReference type="Proteomes" id="UP000198635">
    <property type="component" value="Unassembled WGS sequence"/>
</dbReference>
<dbReference type="EMBL" id="FORX01000030">
    <property type="protein sequence ID" value="SFK51490.1"/>
    <property type="molecule type" value="Genomic_DNA"/>
</dbReference>
<dbReference type="RefSeq" id="WP_092379486.1">
    <property type="nucleotide sequence ID" value="NZ_FORX01000030.1"/>
</dbReference>
<evidence type="ECO:0000313" key="1">
    <source>
        <dbReference type="EMBL" id="SFK51490.1"/>
    </source>
</evidence>
<gene>
    <name evidence="1" type="ORF">SAMN04488082_1301</name>
</gene>
<dbReference type="AlphaFoldDB" id="A0A1I4A5K7"/>
<dbReference type="OrthoDB" id="5405130at2"/>
<dbReference type="InterPro" id="IPR010352">
    <property type="entry name" value="DUF945"/>
</dbReference>
<proteinExistence type="predicted"/>
<accession>A0A1I4A5K7</accession>
<organism evidence="1 2">
    <name type="scientific">Desulfomicrobium apsheronum</name>
    <dbReference type="NCBI Taxonomy" id="52560"/>
    <lineage>
        <taxon>Bacteria</taxon>
        <taxon>Pseudomonadati</taxon>
        <taxon>Thermodesulfobacteriota</taxon>
        <taxon>Desulfovibrionia</taxon>
        <taxon>Desulfovibrionales</taxon>
        <taxon>Desulfomicrobiaceae</taxon>
        <taxon>Desulfomicrobium</taxon>
    </lineage>
</organism>
<keyword evidence="2" id="KW-1185">Reference proteome</keyword>
<name>A0A1I4A5K7_9BACT</name>
<reference evidence="2" key="1">
    <citation type="submission" date="2016-10" db="EMBL/GenBank/DDBJ databases">
        <authorList>
            <person name="Varghese N."/>
            <person name="Submissions S."/>
        </authorList>
    </citation>
    <scope>NUCLEOTIDE SEQUENCE [LARGE SCALE GENOMIC DNA]</scope>
    <source>
        <strain evidence="2">DSM 5918</strain>
    </source>
</reference>